<organism evidence="1 2">
    <name type="scientific">Alishewanella maricola</name>
    <dbReference type="NCBI Taxonomy" id="2795740"/>
    <lineage>
        <taxon>Bacteria</taxon>
        <taxon>Pseudomonadati</taxon>
        <taxon>Pseudomonadota</taxon>
        <taxon>Gammaproteobacteria</taxon>
        <taxon>Alteromonadales</taxon>
        <taxon>Alteromonadaceae</taxon>
        <taxon>Alishewanella</taxon>
    </lineage>
</organism>
<evidence type="ECO:0000313" key="2">
    <source>
        <dbReference type="Proteomes" id="UP000633814"/>
    </source>
</evidence>
<keyword evidence="2" id="KW-1185">Reference proteome</keyword>
<comment type="caution">
    <text evidence="1">The sequence shown here is derived from an EMBL/GenBank/DDBJ whole genome shotgun (WGS) entry which is preliminary data.</text>
</comment>
<evidence type="ECO:0000313" key="1">
    <source>
        <dbReference type="EMBL" id="MCB5225233.1"/>
    </source>
</evidence>
<proteinExistence type="predicted"/>
<sequence>MLKLSRRNWNNVLIFVVLLLMFSLYDWSGNTYFGRAERVSLLPDSSQLLSVSIGSKRLVQAAGQWQWQPHQPSTVSATEMAAAWQTTQLVASNETAGANWVPIAQASVQLVGQFEPQIWLLYLQPSGYLVQQVGRTQLYLLAPAHARLLFTLE</sequence>
<protein>
    <recommendedName>
        <fullName evidence="3">DUF4340 domain-containing protein</fullName>
    </recommendedName>
</protein>
<gene>
    <name evidence="1" type="ORF">JAO78_000185</name>
</gene>
<name>A0ABS8BYV0_9ALTE</name>
<accession>A0ABS8BYV0</accession>
<dbReference type="RefSeq" id="WP_226749334.1">
    <property type="nucleotide sequence ID" value="NZ_JAEINI020000001.1"/>
</dbReference>
<dbReference type="EMBL" id="JAEINI020000001">
    <property type="protein sequence ID" value="MCB5225233.1"/>
    <property type="molecule type" value="Genomic_DNA"/>
</dbReference>
<reference evidence="1 2" key="1">
    <citation type="submission" date="2021-10" db="EMBL/GenBank/DDBJ databases">
        <title>Alishewanella koreense sp. nov. isolated from seawater of southwestern coast in South Korea and the proposal for the reclassification of Rheinheimera perlucida and Rheinheimera tuosuensis as Arsukibacterium perlucida and Arsukibacterium tuosuensis.</title>
        <authorList>
            <person name="Kim K.H."/>
            <person name="Ruan W."/>
            <person name="Kim K.R."/>
            <person name="Baek J.H."/>
            <person name="Jeon C.O."/>
        </authorList>
    </citation>
    <scope>NUCLEOTIDE SEQUENCE [LARGE SCALE GENOMIC DNA]</scope>
    <source>
        <strain evidence="1 2">16-MA</strain>
    </source>
</reference>
<dbReference type="Proteomes" id="UP000633814">
    <property type="component" value="Unassembled WGS sequence"/>
</dbReference>
<evidence type="ECO:0008006" key="3">
    <source>
        <dbReference type="Google" id="ProtNLM"/>
    </source>
</evidence>